<evidence type="ECO:0000256" key="1">
    <source>
        <dbReference type="SAM" id="MobiDB-lite"/>
    </source>
</evidence>
<gene>
    <name evidence="2" type="ORF">TNCV_1357391</name>
</gene>
<sequence>MGYHWMTTPESSTANTDCPSSNTTITISMELHITNNLNYTTSTTSNGIQKWKASSAKYSQSPLKLGETYGSSPEYFGRTLPNQQCRLKLMLGSECRRSTCPLGTGGSKEGNLDQLTNETKV</sequence>
<dbReference type="AlphaFoldDB" id="A0A8X6VHU3"/>
<accession>A0A8X6VHU3</accession>
<protein>
    <submittedName>
        <fullName evidence="2">Uncharacterized protein</fullName>
    </submittedName>
</protein>
<dbReference type="EMBL" id="BMAU01021280">
    <property type="protein sequence ID" value="GFY08333.1"/>
    <property type="molecule type" value="Genomic_DNA"/>
</dbReference>
<reference evidence="2" key="1">
    <citation type="submission" date="2020-08" db="EMBL/GenBank/DDBJ databases">
        <title>Multicomponent nature underlies the extraordinary mechanical properties of spider dragline silk.</title>
        <authorList>
            <person name="Kono N."/>
            <person name="Nakamura H."/>
            <person name="Mori M."/>
            <person name="Yoshida Y."/>
            <person name="Ohtoshi R."/>
            <person name="Malay A.D."/>
            <person name="Moran D.A.P."/>
            <person name="Tomita M."/>
            <person name="Numata K."/>
            <person name="Arakawa K."/>
        </authorList>
    </citation>
    <scope>NUCLEOTIDE SEQUENCE</scope>
</reference>
<evidence type="ECO:0000313" key="3">
    <source>
        <dbReference type="Proteomes" id="UP000887159"/>
    </source>
</evidence>
<feature type="region of interest" description="Disordered" evidence="1">
    <location>
        <begin position="100"/>
        <end position="121"/>
    </location>
</feature>
<dbReference type="Proteomes" id="UP000887159">
    <property type="component" value="Unassembled WGS sequence"/>
</dbReference>
<comment type="caution">
    <text evidence="2">The sequence shown here is derived from an EMBL/GenBank/DDBJ whole genome shotgun (WGS) entry which is preliminary data.</text>
</comment>
<proteinExistence type="predicted"/>
<name>A0A8X6VHU3_TRICX</name>
<keyword evidence="3" id="KW-1185">Reference proteome</keyword>
<evidence type="ECO:0000313" key="2">
    <source>
        <dbReference type="EMBL" id="GFY08333.1"/>
    </source>
</evidence>
<organism evidence="2 3">
    <name type="scientific">Trichonephila clavipes</name>
    <name type="common">Golden silk orbweaver</name>
    <name type="synonym">Nephila clavipes</name>
    <dbReference type="NCBI Taxonomy" id="2585209"/>
    <lineage>
        <taxon>Eukaryota</taxon>
        <taxon>Metazoa</taxon>
        <taxon>Ecdysozoa</taxon>
        <taxon>Arthropoda</taxon>
        <taxon>Chelicerata</taxon>
        <taxon>Arachnida</taxon>
        <taxon>Araneae</taxon>
        <taxon>Araneomorphae</taxon>
        <taxon>Entelegynae</taxon>
        <taxon>Araneoidea</taxon>
        <taxon>Nephilidae</taxon>
        <taxon>Trichonephila</taxon>
    </lineage>
</organism>